<gene>
    <name evidence="3" type="ORF">g.60172</name>
</gene>
<dbReference type="EMBL" id="GDKF01006764">
    <property type="protein sequence ID" value="JAT71858.1"/>
    <property type="molecule type" value="Transcribed_RNA"/>
</dbReference>
<evidence type="ECO:0000256" key="1">
    <source>
        <dbReference type="SAM" id="MobiDB-lite"/>
    </source>
</evidence>
<dbReference type="InterPro" id="IPR019835">
    <property type="entry name" value="SWIB_domain"/>
</dbReference>
<dbReference type="AlphaFoldDB" id="A0A1D1ZY21"/>
<dbReference type="PANTHER" id="PTHR13844">
    <property type="entry name" value="SWI/SNF-RELATED MATRIX-ASSOCIATED ACTIN-DEPENDENT REGULATOR OF CHROMATIN SUBFAMILY D"/>
    <property type="match status" value="1"/>
</dbReference>
<reference evidence="3" key="1">
    <citation type="submission" date="2015-08" db="EMBL/GenBank/DDBJ databases">
        <authorList>
            <person name="Babu N.S."/>
            <person name="Beckwith C.J."/>
            <person name="Beseler K.G."/>
            <person name="Brison A."/>
            <person name="Carone J.V."/>
            <person name="Caskin T.P."/>
            <person name="Diamond M."/>
            <person name="Durham M.E."/>
            <person name="Foxe J.M."/>
            <person name="Go M."/>
            <person name="Henderson B.A."/>
            <person name="Jones I.B."/>
            <person name="McGettigan J.A."/>
            <person name="Micheletti S.J."/>
            <person name="Nasrallah M.E."/>
            <person name="Ortiz D."/>
            <person name="Piller C.R."/>
            <person name="Privatt S.R."/>
            <person name="Schneider S.L."/>
            <person name="Sharp S."/>
            <person name="Smith T.C."/>
            <person name="Stanton J.D."/>
            <person name="Ullery H.E."/>
            <person name="Wilson R.J."/>
            <person name="Serrano M.G."/>
            <person name="Buck G."/>
            <person name="Lee V."/>
            <person name="Wang Y."/>
            <person name="Carvalho R."/>
            <person name="Voegtly L."/>
            <person name="Shi R."/>
            <person name="Duckworth R."/>
            <person name="Johnson A."/>
            <person name="Loviza R."/>
            <person name="Walstead R."/>
            <person name="Shah Z."/>
            <person name="Kiflezghi M."/>
            <person name="Wade K."/>
            <person name="Ball S.L."/>
            <person name="Bradley K.W."/>
            <person name="Asai D.J."/>
            <person name="Bowman C.A."/>
            <person name="Russell D.A."/>
            <person name="Pope W.H."/>
            <person name="Jacobs-Sera D."/>
            <person name="Hendrix R.W."/>
            <person name="Hatfull G.F."/>
        </authorList>
    </citation>
    <scope>NUCLEOTIDE SEQUENCE</scope>
</reference>
<feature type="region of interest" description="Disordered" evidence="1">
    <location>
        <begin position="196"/>
        <end position="218"/>
    </location>
</feature>
<dbReference type="SMART" id="SM00151">
    <property type="entry name" value="SWIB"/>
    <property type="match status" value="1"/>
</dbReference>
<dbReference type="InterPro" id="IPR036885">
    <property type="entry name" value="SWIB_MDM2_dom_sf"/>
</dbReference>
<feature type="domain" description="DM2" evidence="2">
    <location>
        <begin position="280"/>
        <end position="359"/>
    </location>
</feature>
<proteinExistence type="predicted"/>
<protein>
    <recommendedName>
        <fullName evidence="2">DM2 domain-containing protein</fullName>
    </recommendedName>
</protein>
<feature type="compositionally biased region" description="Low complexity" evidence="1">
    <location>
        <begin position="1"/>
        <end position="15"/>
    </location>
</feature>
<dbReference type="SUPFAM" id="SSF47592">
    <property type="entry name" value="SWIB/MDM2 domain"/>
    <property type="match status" value="1"/>
</dbReference>
<feature type="compositionally biased region" description="Low complexity" evidence="1">
    <location>
        <begin position="205"/>
        <end position="215"/>
    </location>
</feature>
<name>A0A1D1ZY21_AUXPR</name>
<dbReference type="PROSITE" id="PS51925">
    <property type="entry name" value="SWIB_MDM2"/>
    <property type="match status" value="1"/>
</dbReference>
<accession>A0A1D1ZY21</accession>
<feature type="region of interest" description="Disordered" evidence="1">
    <location>
        <begin position="1"/>
        <end position="42"/>
    </location>
</feature>
<dbReference type="InterPro" id="IPR003121">
    <property type="entry name" value="SWIB_MDM2_domain"/>
</dbReference>
<sequence>MQAAAGVAGPPSSAPTTNGSSAAEDDSAPSPVTAQGPMPSLLAVPSITKQQQSALAAHQAKLVAARKALGAPLRSANLSQRLSTDLGKKGLPMKKRRPGDTRLPEKVRVLVPSSVLLCDLQAAERRVDALLARKRGELQDMHASFRRGAPGTAQAAGTLRKKLRVYVFTEHAHQGAEPGPDPPSWALHIQGRLLSDGGPAGAGAAGTAEPGPATASQGRLPFTHYIRKLTVQLDPEQYPGSSGTIVWERARHDLEERESFIVRRAGRLPARATVSLELDHNPQLYLPSPALASLLGLQGLHSLPFVLQMLWGYIKQHNLFESSPAAPLIRCDAALRAVTEQASLGLAALQEAVRGHLAPPPPAVLEVAVPAGGPSPSHPACYDLVSEVPMLAALPAFAEPDAGAAAELEAADAALAAAVAAAGEAARRRAFLLAFAGSPVDAVHHLVAAQARDLRIAAGGDALDVLPPADVFAERWVEDAALRVMAARGAAAG</sequence>
<dbReference type="Gene3D" id="1.10.245.10">
    <property type="entry name" value="SWIB/MDM2 domain"/>
    <property type="match status" value="1"/>
</dbReference>
<feature type="region of interest" description="Disordered" evidence="1">
    <location>
        <begin position="80"/>
        <end position="100"/>
    </location>
</feature>
<organism evidence="3">
    <name type="scientific">Auxenochlorella protothecoides</name>
    <name type="common">Green microalga</name>
    <name type="synonym">Chlorella protothecoides</name>
    <dbReference type="NCBI Taxonomy" id="3075"/>
    <lineage>
        <taxon>Eukaryota</taxon>
        <taxon>Viridiplantae</taxon>
        <taxon>Chlorophyta</taxon>
        <taxon>core chlorophytes</taxon>
        <taxon>Trebouxiophyceae</taxon>
        <taxon>Chlorellales</taxon>
        <taxon>Chlorellaceae</taxon>
        <taxon>Auxenochlorella</taxon>
    </lineage>
</organism>
<dbReference type="CDD" id="cd10568">
    <property type="entry name" value="SWIB_like"/>
    <property type="match status" value="1"/>
</dbReference>
<evidence type="ECO:0000259" key="2">
    <source>
        <dbReference type="PROSITE" id="PS51925"/>
    </source>
</evidence>
<evidence type="ECO:0000313" key="3">
    <source>
        <dbReference type="EMBL" id="JAT71858.1"/>
    </source>
</evidence>
<dbReference type="Pfam" id="PF02201">
    <property type="entry name" value="SWIB"/>
    <property type="match status" value="1"/>
</dbReference>